<sequence length="430" mass="48851">MVLEMGHSLPFILGSIACGLFAATLRTIKWNLITQPVPRFRPFTIRVFAFLEWVLWSTSIIALASSAPHPITFVLLAMMIGSLFVARRWTYREEAESLNRWMRLAAGTRASVPVLAESLANGSSSRIAFQGKTFSARLMRGESLVKAVRRSKLPITADTLAAIQHPQATTTPPNSFDDETLRSHVRQQQSIDGGTPVSAPIVAEQLIYLIATLFLAWGLGYLMRDFLFKRFEKIADEFFNLKSNIHDLLQTIMSIYEGVMILVFIWFVMAILIRWQPAWLIRWIPWFGKDSIARWRCEILRSLSIGMRSEHAESELLRLASQSSRNHWIRKRCRKASQLIENGTTFPVALRSSQIITAKEQSWLTSAANNHHLPSAIDQMVDNISRRRSLTWKVRMSWLIPLGIVAVGIYVIAHIVTVFLFLTKLTTSIS</sequence>
<feature type="transmembrane region" description="Helical" evidence="7">
    <location>
        <begin position="6"/>
        <end position="25"/>
    </location>
</feature>
<feature type="transmembrane region" description="Helical" evidence="7">
    <location>
        <begin position="248"/>
        <end position="273"/>
    </location>
</feature>
<protein>
    <recommendedName>
        <fullName evidence="8">Type II secretion system protein GspF domain-containing protein</fullName>
    </recommendedName>
</protein>
<dbReference type="InterPro" id="IPR018076">
    <property type="entry name" value="T2SS_GspF_dom"/>
</dbReference>
<evidence type="ECO:0000256" key="7">
    <source>
        <dbReference type="SAM" id="Phobius"/>
    </source>
</evidence>
<gene>
    <name evidence="9" type="ordered locus">RB123</name>
</gene>
<proteinExistence type="inferred from homology"/>
<evidence type="ECO:0000256" key="3">
    <source>
        <dbReference type="ARBA" id="ARBA00022475"/>
    </source>
</evidence>
<feature type="domain" description="Type II secretion system protein GspF" evidence="8">
    <location>
        <begin position="300"/>
        <end position="420"/>
    </location>
</feature>
<comment type="subcellular location">
    <subcellularLocation>
        <location evidence="1">Cell membrane</location>
        <topology evidence="1">Multi-pass membrane protein</topology>
    </subcellularLocation>
</comment>
<comment type="similarity">
    <text evidence="2">Belongs to the GSP F family.</text>
</comment>
<feature type="transmembrane region" description="Helical" evidence="7">
    <location>
        <begin position="396"/>
        <end position="422"/>
    </location>
</feature>
<dbReference type="Gene3D" id="1.20.81.30">
    <property type="entry name" value="Type II secretion system (T2SS), domain F"/>
    <property type="match status" value="1"/>
</dbReference>
<reference evidence="9 10" key="1">
    <citation type="journal article" date="2003" name="Proc. Natl. Acad. Sci. U.S.A.">
        <title>Complete genome sequence of the marine planctomycete Pirellula sp. strain 1.</title>
        <authorList>
            <person name="Gloeckner F.O."/>
            <person name="Kube M."/>
            <person name="Bauer M."/>
            <person name="Teeling H."/>
            <person name="Lombardot T."/>
            <person name="Ludwig W."/>
            <person name="Gade D."/>
            <person name="Beck A."/>
            <person name="Borzym K."/>
            <person name="Heitmann K."/>
            <person name="Rabus R."/>
            <person name="Schlesner H."/>
            <person name="Amann R."/>
            <person name="Reinhardt R."/>
        </authorList>
    </citation>
    <scope>NUCLEOTIDE SEQUENCE [LARGE SCALE GENOMIC DNA]</scope>
    <source>
        <strain evidence="10">DSM 10527 / NCIMB 13988 / SH1</strain>
    </source>
</reference>
<keyword evidence="6 7" id="KW-0472">Membrane</keyword>
<keyword evidence="3" id="KW-1003">Cell membrane</keyword>
<feature type="transmembrane region" description="Helical" evidence="7">
    <location>
        <begin position="45"/>
        <end position="65"/>
    </location>
</feature>
<dbReference type="AlphaFoldDB" id="Q7UZ86"/>
<evidence type="ECO:0000256" key="5">
    <source>
        <dbReference type="ARBA" id="ARBA00022989"/>
    </source>
</evidence>
<dbReference type="eggNOG" id="COG1459">
    <property type="taxonomic scope" value="Bacteria"/>
</dbReference>
<evidence type="ECO:0000256" key="4">
    <source>
        <dbReference type="ARBA" id="ARBA00022692"/>
    </source>
</evidence>
<evidence type="ECO:0000256" key="2">
    <source>
        <dbReference type="ARBA" id="ARBA00005745"/>
    </source>
</evidence>
<evidence type="ECO:0000256" key="1">
    <source>
        <dbReference type="ARBA" id="ARBA00004651"/>
    </source>
</evidence>
<dbReference type="Pfam" id="PF00482">
    <property type="entry name" value="T2SSF"/>
    <property type="match status" value="1"/>
</dbReference>
<keyword evidence="10" id="KW-1185">Reference proteome</keyword>
<evidence type="ECO:0000313" key="10">
    <source>
        <dbReference type="Proteomes" id="UP000001025"/>
    </source>
</evidence>
<dbReference type="PATRIC" id="fig|243090.15.peg.68"/>
<keyword evidence="4 7" id="KW-0812">Transmembrane</keyword>
<dbReference type="STRING" id="243090.RB123"/>
<dbReference type="PANTHER" id="PTHR30012:SF0">
    <property type="entry name" value="TYPE II SECRETION SYSTEM PROTEIN F-RELATED"/>
    <property type="match status" value="1"/>
</dbReference>
<keyword evidence="5 7" id="KW-1133">Transmembrane helix</keyword>
<accession>Q7UZ86</accession>
<dbReference type="GO" id="GO:0005886">
    <property type="term" value="C:plasma membrane"/>
    <property type="evidence" value="ECO:0007669"/>
    <property type="project" value="UniProtKB-SubCell"/>
</dbReference>
<name>Q7UZ86_RHOBA</name>
<dbReference type="Proteomes" id="UP000001025">
    <property type="component" value="Chromosome"/>
</dbReference>
<organism evidence="9 10">
    <name type="scientific">Rhodopirellula baltica (strain DSM 10527 / NCIMB 13988 / SH1)</name>
    <dbReference type="NCBI Taxonomy" id="243090"/>
    <lineage>
        <taxon>Bacteria</taxon>
        <taxon>Pseudomonadati</taxon>
        <taxon>Planctomycetota</taxon>
        <taxon>Planctomycetia</taxon>
        <taxon>Pirellulales</taxon>
        <taxon>Pirellulaceae</taxon>
        <taxon>Rhodopirellula</taxon>
    </lineage>
</organism>
<evidence type="ECO:0000313" key="9">
    <source>
        <dbReference type="EMBL" id="CAD71397.1"/>
    </source>
</evidence>
<feature type="transmembrane region" description="Helical" evidence="7">
    <location>
        <begin position="71"/>
        <end position="90"/>
    </location>
</feature>
<dbReference type="OrthoDB" id="246829at2"/>
<feature type="transmembrane region" description="Helical" evidence="7">
    <location>
        <begin position="206"/>
        <end position="223"/>
    </location>
</feature>
<dbReference type="EnsemblBacteria" id="CAD71397">
    <property type="protein sequence ID" value="CAD71397"/>
    <property type="gene ID" value="RB123"/>
</dbReference>
<dbReference type="PANTHER" id="PTHR30012">
    <property type="entry name" value="GENERAL SECRETION PATHWAY PROTEIN"/>
    <property type="match status" value="1"/>
</dbReference>
<dbReference type="KEGG" id="rba:RB123"/>
<dbReference type="InParanoid" id="Q7UZ86"/>
<evidence type="ECO:0000259" key="8">
    <source>
        <dbReference type="Pfam" id="PF00482"/>
    </source>
</evidence>
<dbReference type="HOGENOM" id="CLU_637564_0_0_0"/>
<evidence type="ECO:0000256" key="6">
    <source>
        <dbReference type="ARBA" id="ARBA00023136"/>
    </source>
</evidence>
<dbReference type="InterPro" id="IPR042094">
    <property type="entry name" value="T2SS_GspF_sf"/>
</dbReference>
<dbReference type="EMBL" id="BX294133">
    <property type="protein sequence ID" value="CAD71397.1"/>
    <property type="molecule type" value="Genomic_DNA"/>
</dbReference>
<dbReference type="InterPro" id="IPR003004">
    <property type="entry name" value="GspF/PilC"/>
</dbReference>